<gene>
    <name evidence="1" type="ORF">J3R30DRAFT_3715103</name>
</gene>
<keyword evidence="2" id="KW-1185">Reference proteome</keyword>
<comment type="caution">
    <text evidence="1">The sequence shown here is derived from an EMBL/GenBank/DDBJ whole genome shotgun (WGS) entry which is preliminary data.</text>
</comment>
<name>A0A9W8ZXD8_9AGAR</name>
<organism evidence="1 2">
    <name type="scientific">Lentinula aciculospora</name>
    <dbReference type="NCBI Taxonomy" id="153920"/>
    <lineage>
        <taxon>Eukaryota</taxon>
        <taxon>Fungi</taxon>
        <taxon>Dikarya</taxon>
        <taxon>Basidiomycota</taxon>
        <taxon>Agaricomycotina</taxon>
        <taxon>Agaricomycetes</taxon>
        <taxon>Agaricomycetidae</taxon>
        <taxon>Agaricales</taxon>
        <taxon>Marasmiineae</taxon>
        <taxon>Omphalotaceae</taxon>
        <taxon>Lentinula</taxon>
    </lineage>
</organism>
<dbReference type="OrthoDB" id="3267821at2759"/>
<dbReference type="EMBL" id="JAOTPV010000037">
    <property type="protein sequence ID" value="KAJ4468176.1"/>
    <property type="molecule type" value="Genomic_DNA"/>
</dbReference>
<evidence type="ECO:0000313" key="2">
    <source>
        <dbReference type="Proteomes" id="UP001150266"/>
    </source>
</evidence>
<proteinExistence type="predicted"/>
<dbReference type="Proteomes" id="UP001150266">
    <property type="component" value="Unassembled WGS sequence"/>
</dbReference>
<sequence length="350" mass="38121">MSDSLIFDNEHYYSSAVNQVGRPKSPLHGHRYPTTAGSDYDNLGSVNADQSLMILTFIFIRATLLDNFMFNTPLSMPTRMQTVSNTSSQQFPFITKRVLTFRPSSQASPVASDHAPLVGSGSTLSNRTRISSFSPTTNENGAVTLGKRSLPADLDQTALAVSRNIKLKPDSEKELKKFVSLSEGKQHVWLGGWLLQLQEKCNGIDPPDSTYNIPKKLQVAIKAAVIKTLLDPGLPGYLTAMAKFTAYLTADASCDYPSIKDDSTKNNVVISITIPHACPILMISLKMQVSFVSEKKAEPDSVLQLGEVIINKLGASAGTKVTLALAAHIAFLRKIYVDNCDEKGVCDDSF</sequence>
<evidence type="ECO:0000313" key="1">
    <source>
        <dbReference type="EMBL" id="KAJ4468176.1"/>
    </source>
</evidence>
<accession>A0A9W8ZXD8</accession>
<protein>
    <submittedName>
        <fullName evidence="1">Uncharacterized protein</fullName>
    </submittedName>
</protein>
<dbReference type="AlphaFoldDB" id="A0A9W8ZXD8"/>
<reference evidence="1" key="1">
    <citation type="submission" date="2022-08" db="EMBL/GenBank/DDBJ databases">
        <title>A Global Phylogenomic Analysis of the Shiitake Genus Lentinula.</title>
        <authorList>
            <consortium name="DOE Joint Genome Institute"/>
            <person name="Sierra-Patev S."/>
            <person name="Min B."/>
            <person name="Naranjo-Ortiz M."/>
            <person name="Looney B."/>
            <person name="Konkel Z."/>
            <person name="Slot J.C."/>
            <person name="Sakamoto Y."/>
            <person name="Steenwyk J.L."/>
            <person name="Rokas A."/>
            <person name="Carro J."/>
            <person name="Camarero S."/>
            <person name="Ferreira P."/>
            <person name="Molpeceres G."/>
            <person name="Ruiz-Duenas F.J."/>
            <person name="Serrano A."/>
            <person name="Henrissat B."/>
            <person name="Drula E."/>
            <person name="Hughes K.W."/>
            <person name="Mata J.L."/>
            <person name="Ishikawa N.K."/>
            <person name="Vargas-Isla R."/>
            <person name="Ushijima S."/>
            <person name="Smith C.A."/>
            <person name="Ahrendt S."/>
            <person name="Andreopoulos W."/>
            <person name="He G."/>
            <person name="Labutti K."/>
            <person name="Lipzen A."/>
            <person name="Ng V."/>
            <person name="Riley R."/>
            <person name="Sandor L."/>
            <person name="Barry K."/>
            <person name="Martinez A.T."/>
            <person name="Xiao Y."/>
            <person name="Gibbons J.G."/>
            <person name="Terashima K."/>
            <person name="Grigoriev I.V."/>
            <person name="Hibbett D.S."/>
        </authorList>
    </citation>
    <scope>NUCLEOTIDE SEQUENCE</scope>
    <source>
        <strain evidence="1">JLM2183</strain>
    </source>
</reference>